<accession>A0AAD5LUN8</accession>
<keyword evidence="5" id="KW-0443">Lipid metabolism</keyword>
<evidence type="ECO:0000256" key="2">
    <source>
        <dbReference type="ARBA" id="ARBA00022490"/>
    </source>
</evidence>
<keyword evidence="3 8" id="KW-0808">Transferase</keyword>
<dbReference type="InterPro" id="IPR002155">
    <property type="entry name" value="Thiolase"/>
</dbReference>
<evidence type="ECO:0000313" key="11">
    <source>
        <dbReference type="EMBL" id="KAJ0410422.1"/>
    </source>
</evidence>
<proteinExistence type="inferred from homology"/>
<comment type="caution">
    <text evidence="11">The sequence shown here is derived from an EMBL/GenBank/DDBJ whole genome shotgun (WGS) entry which is preliminary data.</text>
</comment>
<feature type="active site" description="Acyl-thioester intermediate" evidence="7">
    <location>
        <position position="112"/>
    </location>
</feature>
<evidence type="ECO:0000256" key="3">
    <source>
        <dbReference type="ARBA" id="ARBA00022679"/>
    </source>
</evidence>
<dbReference type="PANTHER" id="PTHR18919">
    <property type="entry name" value="ACETYL-COA C-ACYLTRANSFERASE"/>
    <property type="match status" value="1"/>
</dbReference>
<dbReference type="Pfam" id="PF02803">
    <property type="entry name" value="Thiolase_C"/>
    <property type="match status" value="1"/>
</dbReference>
<protein>
    <recommendedName>
        <fullName evidence="13">Trifunctional enzyme subunit beta, mitochondrial</fullName>
    </recommendedName>
</protein>
<keyword evidence="6 8" id="KW-0012">Acyltransferase</keyword>
<organism evidence="11 12">
    <name type="scientific">Pythium insidiosum</name>
    <name type="common">Pythiosis disease agent</name>
    <dbReference type="NCBI Taxonomy" id="114742"/>
    <lineage>
        <taxon>Eukaryota</taxon>
        <taxon>Sar</taxon>
        <taxon>Stramenopiles</taxon>
        <taxon>Oomycota</taxon>
        <taxon>Peronosporomycetes</taxon>
        <taxon>Pythiales</taxon>
        <taxon>Pythiaceae</taxon>
        <taxon>Pythium</taxon>
    </lineage>
</organism>
<dbReference type="InterPro" id="IPR020617">
    <property type="entry name" value="Thiolase_C"/>
</dbReference>
<dbReference type="PANTHER" id="PTHR18919:SF153">
    <property type="entry name" value="TRIFUNCTIONAL ENZYME SUBUNIT BETA, MITOCHONDRIAL"/>
    <property type="match status" value="1"/>
</dbReference>
<evidence type="ECO:0008006" key="13">
    <source>
        <dbReference type="Google" id="ProtNLM"/>
    </source>
</evidence>
<evidence type="ECO:0000256" key="7">
    <source>
        <dbReference type="PIRSR" id="PIRSR000429-1"/>
    </source>
</evidence>
<evidence type="ECO:0000259" key="10">
    <source>
        <dbReference type="Pfam" id="PF02803"/>
    </source>
</evidence>
<keyword evidence="12" id="KW-1185">Reference proteome</keyword>
<evidence type="ECO:0000256" key="6">
    <source>
        <dbReference type="ARBA" id="ARBA00023315"/>
    </source>
</evidence>
<dbReference type="GO" id="GO:0003985">
    <property type="term" value="F:acetyl-CoA C-acetyltransferase activity"/>
    <property type="evidence" value="ECO:0007669"/>
    <property type="project" value="TreeGrafter"/>
</dbReference>
<dbReference type="PIRSF" id="PIRSF000429">
    <property type="entry name" value="Ac-CoA_Ac_transf"/>
    <property type="match status" value="1"/>
</dbReference>
<dbReference type="AlphaFoldDB" id="A0AAD5LUN8"/>
<sequence length="447" mass="48172">MLHTRRSVLSQSVRSFSAQVAKKGEKRVVVVDGVRLPFAKSGTVYKDVMAYDMLRDAYKGVLVKAALDPSKIDYVLAGTVIQEVRTSNIAREAALGAGIPKHVPAHTVTQACISSSQAITTGAEKILAGKADIVLAGGVETFSDVPIRFSRPVRQRLIGLQKAMKGGVPAILKLMSGLKLGDLAPEAPAIQNFHTREIMGQSSDRLATRFGVTREEMDKYTIEAHQKAAKAHAEGKYKGEIVPYKGSTEENGINTESTLEKISKLKPAFIKPHGTHTAANSSFLTDGAAATIIMSEQKALDLGYKPKSILKDWEYVAVDPFEDLLLGPAFGIQKILAKNNLKLDDIDFFEIHEAFAGQVLANLNALESEKACKELFGMDKAVGRVDRSKLNTWGGSLTLGHPFGATGSRLVNTASNKLQKEGGKYALIAACADSGLAYVGLVEKYEN</sequence>
<dbReference type="SUPFAM" id="SSF53901">
    <property type="entry name" value="Thiolase-like"/>
    <property type="match status" value="2"/>
</dbReference>
<keyword evidence="4" id="KW-0276">Fatty acid metabolism</keyword>
<dbReference type="InterPro" id="IPR016039">
    <property type="entry name" value="Thiolase-like"/>
</dbReference>
<dbReference type="Proteomes" id="UP001209570">
    <property type="component" value="Unassembled WGS sequence"/>
</dbReference>
<dbReference type="PROSITE" id="PS00098">
    <property type="entry name" value="THIOLASE_1"/>
    <property type="match status" value="1"/>
</dbReference>
<dbReference type="GO" id="GO:0006635">
    <property type="term" value="P:fatty acid beta-oxidation"/>
    <property type="evidence" value="ECO:0007669"/>
    <property type="project" value="TreeGrafter"/>
</dbReference>
<dbReference type="InterPro" id="IPR020616">
    <property type="entry name" value="Thiolase_N"/>
</dbReference>
<feature type="domain" description="Thiolase C-terminal" evidence="10">
    <location>
        <begin position="305"/>
        <end position="442"/>
    </location>
</feature>
<evidence type="ECO:0000313" key="12">
    <source>
        <dbReference type="Proteomes" id="UP001209570"/>
    </source>
</evidence>
<dbReference type="Gene3D" id="3.40.47.10">
    <property type="match status" value="1"/>
</dbReference>
<evidence type="ECO:0000256" key="8">
    <source>
        <dbReference type="RuleBase" id="RU003557"/>
    </source>
</evidence>
<dbReference type="FunFam" id="3.40.47.10:FF:000011">
    <property type="entry name" value="3-ketoacyl-CoA thiolase"/>
    <property type="match status" value="1"/>
</dbReference>
<evidence type="ECO:0000256" key="5">
    <source>
        <dbReference type="ARBA" id="ARBA00023098"/>
    </source>
</evidence>
<dbReference type="NCBIfam" id="TIGR01930">
    <property type="entry name" value="AcCoA-C-Actrans"/>
    <property type="match status" value="1"/>
</dbReference>
<evidence type="ECO:0000259" key="9">
    <source>
        <dbReference type="Pfam" id="PF00108"/>
    </source>
</evidence>
<reference evidence="11" key="1">
    <citation type="submission" date="2021-12" db="EMBL/GenBank/DDBJ databases">
        <title>Prjna785345.</title>
        <authorList>
            <person name="Rujirawat T."/>
            <person name="Krajaejun T."/>
        </authorList>
    </citation>
    <scope>NUCLEOTIDE SEQUENCE</scope>
    <source>
        <strain evidence="11">Pi057C3</strain>
    </source>
</reference>
<gene>
    <name evidence="11" type="ORF">P43SY_002754</name>
</gene>
<name>A0AAD5LUN8_PYTIN</name>
<evidence type="ECO:0000256" key="1">
    <source>
        <dbReference type="ARBA" id="ARBA00010982"/>
    </source>
</evidence>
<keyword evidence="2" id="KW-0963">Cytoplasm</keyword>
<dbReference type="CDD" id="cd00751">
    <property type="entry name" value="thiolase"/>
    <property type="match status" value="1"/>
</dbReference>
<comment type="similarity">
    <text evidence="1 8">Belongs to the thiolase-like superfamily. Thiolase family.</text>
</comment>
<feature type="active site" description="Proton acceptor" evidence="7">
    <location>
        <position position="401"/>
    </location>
</feature>
<dbReference type="InterPro" id="IPR020615">
    <property type="entry name" value="Thiolase_acyl_enz_int_AS"/>
</dbReference>
<dbReference type="GO" id="GO:0005739">
    <property type="term" value="C:mitochondrion"/>
    <property type="evidence" value="ECO:0007669"/>
    <property type="project" value="TreeGrafter"/>
</dbReference>
<feature type="domain" description="Thiolase N-terminal" evidence="9">
    <location>
        <begin position="28"/>
        <end position="297"/>
    </location>
</feature>
<feature type="active site" description="Proton acceptor" evidence="7">
    <location>
        <position position="431"/>
    </location>
</feature>
<dbReference type="EMBL" id="JAKCXM010000001">
    <property type="protein sequence ID" value="KAJ0410422.1"/>
    <property type="molecule type" value="Genomic_DNA"/>
</dbReference>
<dbReference type="Pfam" id="PF00108">
    <property type="entry name" value="Thiolase_N"/>
    <property type="match status" value="1"/>
</dbReference>
<evidence type="ECO:0000256" key="4">
    <source>
        <dbReference type="ARBA" id="ARBA00022832"/>
    </source>
</evidence>